<name>A0A832YZS9_9CREN</name>
<dbReference type="Proteomes" id="UP000605805">
    <property type="component" value="Unassembled WGS sequence"/>
</dbReference>
<organism evidence="2 3">
    <name type="scientific">Ignisphaera aggregans</name>
    <dbReference type="NCBI Taxonomy" id="334771"/>
    <lineage>
        <taxon>Archaea</taxon>
        <taxon>Thermoproteota</taxon>
        <taxon>Thermoprotei</taxon>
        <taxon>Desulfurococcales</taxon>
        <taxon>Desulfurococcaceae</taxon>
        <taxon>Ignisphaera</taxon>
    </lineage>
</organism>
<sequence length="343" mass="38625">MSAVPIFPELEKALLQFAKQFYDDTRHRFDELKSIVVNKLRWTVIDVKKHSDTCKVVAADSSFTIVETRLGLIYVVQGVALAHGDDTKFIRIGDVGTIEFPGMYDVAGMRKIAPKKVLALYAQCVELNLLKQAVRYASEKPFVLIDGSAISFTMDRFKKVRNVRICSATYGCYSVGELVEMRLQTLAFLNRNTITLFIAKNSGASFYGIKDYPDLYVLELARLFKLYPYSESGFSVPIVLKSDELSRILKVEVSKLRAYELDTLIVTYMRLVSGGPAFQLSSFSTQILDTIEDIALRLAKIAPAGYPIPLELSHKLSKIDSRTIRESMYRLGVQLVSGREILE</sequence>
<evidence type="ECO:0000259" key="1">
    <source>
        <dbReference type="SMART" id="SM00933"/>
    </source>
</evidence>
<dbReference type="EMBL" id="DQTV01000037">
    <property type="protein sequence ID" value="HIP56791.1"/>
    <property type="molecule type" value="Genomic_DNA"/>
</dbReference>
<comment type="caution">
    <text evidence="2">The sequence shown here is derived from an EMBL/GenBank/DDBJ whole genome shotgun (WGS) entry which is preliminary data.</text>
</comment>
<evidence type="ECO:0000313" key="3">
    <source>
        <dbReference type="Proteomes" id="UP000605805"/>
    </source>
</evidence>
<dbReference type="AlphaFoldDB" id="A0A832YZS9"/>
<dbReference type="InterPro" id="IPR018977">
    <property type="entry name" value="NurA_domain"/>
</dbReference>
<reference evidence="2" key="1">
    <citation type="journal article" date="2020" name="ISME J.">
        <title>Gammaproteobacteria mediating utilization of methyl-, sulfur- and petroleum organic compounds in deep ocean hydrothermal plumes.</title>
        <authorList>
            <person name="Zhou Z."/>
            <person name="Liu Y."/>
            <person name="Pan J."/>
            <person name="Cron B.R."/>
            <person name="Toner B.M."/>
            <person name="Anantharaman K."/>
            <person name="Breier J.A."/>
            <person name="Dick G.J."/>
            <person name="Li M."/>
        </authorList>
    </citation>
    <scope>NUCLEOTIDE SEQUENCE</scope>
    <source>
        <strain evidence="2">SZUA-1435</strain>
    </source>
</reference>
<accession>A0A832YZS9</accession>
<dbReference type="SMART" id="SM00933">
    <property type="entry name" value="NurA"/>
    <property type="match status" value="1"/>
</dbReference>
<proteinExistence type="predicted"/>
<dbReference type="Pfam" id="PF09376">
    <property type="entry name" value="NurA"/>
    <property type="match status" value="1"/>
</dbReference>
<feature type="domain" description="NurA" evidence="1">
    <location>
        <begin position="54"/>
        <end position="319"/>
    </location>
</feature>
<gene>
    <name evidence="2" type="ORF">EYH02_01790</name>
</gene>
<protein>
    <submittedName>
        <fullName evidence="2">DNA double-strand break repair nuclease NurA</fullName>
    </submittedName>
</protein>
<evidence type="ECO:0000313" key="2">
    <source>
        <dbReference type="EMBL" id="HIP56791.1"/>
    </source>
</evidence>